<dbReference type="InterPro" id="IPR013783">
    <property type="entry name" value="Ig-like_fold"/>
</dbReference>
<dbReference type="Proteomes" id="UP000034224">
    <property type="component" value="Unassembled WGS sequence"/>
</dbReference>
<dbReference type="SMART" id="SM00060">
    <property type="entry name" value="FN3"/>
    <property type="match status" value="1"/>
</dbReference>
<reference evidence="2 3" key="1">
    <citation type="journal article" date="2015" name="Nature">
        <title>rRNA introns, odd ribosomes, and small enigmatic genomes across a large radiation of phyla.</title>
        <authorList>
            <person name="Brown C.T."/>
            <person name="Hug L.A."/>
            <person name="Thomas B.C."/>
            <person name="Sharon I."/>
            <person name="Castelle C.J."/>
            <person name="Singh A."/>
            <person name="Wilkins M.J."/>
            <person name="Williams K.H."/>
            <person name="Banfield J.F."/>
        </authorList>
    </citation>
    <scope>NUCLEOTIDE SEQUENCE [LARGE SCALE GENOMIC DNA]</scope>
</reference>
<dbReference type="Gene3D" id="2.60.40.10">
    <property type="entry name" value="Immunoglobulins"/>
    <property type="match status" value="1"/>
</dbReference>
<gene>
    <name evidence="2" type="ORF">UY55_C0008G0006</name>
</gene>
<dbReference type="GO" id="GO:0003993">
    <property type="term" value="F:acid phosphatase activity"/>
    <property type="evidence" value="ECO:0007669"/>
    <property type="project" value="InterPro"/>
</dbReference>
<dbReference type="Pfam" id="PF16656">
    <property type="entry name" value="Pur_ac_phosph_N"/>
    <property type="match status" value="1"/>
</dbReference>
<protein>
    <recommendedName>
        <fullName evidence="1">Fibronectin type-III domain-containing protein</fullName>
    </recommendedName>
</protein>
<dbReference type="Gene3D" id="2.60.40.380">
    <property type="entry name" value="Purple acid phosphatase-like, N-terminal"/>
    <property type="match status" value="1"/>
</dbReference>
<dbReference type="PROSITE" id="PS50853">
    <property type="entry name" value="FN3"/>
    <property type="match status" value="1"/>
</dbReference>
<dbReference type="CDD" id="cd00063">
    <property type="entry name" value="FN3"/>
    <property type="match status" value="1"/>
</dbReference>
<dbReference type="InterPro" id="IPR008963">
    <property type="entry name" value="Purple_acid_Pase-like_N"/>
</dbReference>
<evidence type="ECO:0000259" key="1">
    <source>
        <dbReference type="PROSITE" id="PS50853"/>
    </source>
</evidence>
<dbReference type="InterPro" id="IPR003961">
    <property type="entry name" value="FN3_dom"/>
</dbReference>
<organism evidence="2 3">
    <name type="scientific">Candidatus Jorgensenbacteria bacterium GW2011_GWB1_50_10</name>
    <dbReference type="NCBI Taxonomy" id="1618665"/>
    <lineage>
        <taxon>Bacteria</taxon>
        <taxon>Candidatus Joergenseniibacteriota</taxon>
    </lineage>
</organism>
<evidence type="ECO:0000313" key="2">
    <source>
        <dbReference type="EMBL" id="KKW14491.1"/>
    </source>
</evidence>
<dbReference type="GO" id="GO:0046872">
    <property type="term" value="F:metal ion binding"/>
    <property type="evidence" value="ECO:0007669"/>
    <property type="project" value="InterPro"/>
</dbReference>
<accession>A0A0G1W6U6</accession>
<comment type="caution">
    <text evidence="2">The sequence shown here is derived from an EMBL/GenBank/DDBJ whole genome shotgun (WGS) entry which is preliminary data.</text>
</comment>
<dbReference type="EMBL" id="LCQK01000008">
    <property type="protein sequence ID" value="KKW14491.1"/>
    <property type="molecule type" value="Genomic_DNA"/>
</dbReference>
<evidence type="ECO:0000313" key="3">
    <source>
        <dbReference type="Proteomes" id="UP000034224"/>
    </source>
</evidence>
<dbReference type="InterPro" id="IPR015914">
    <property type="entry name" value="PAPs_N"/>
</dbReference>
<dbReference type="SUPFAM" id="SSF49363">
    <property type="entry name" value="Purple acid phosphatase, N-terminal domain"/>
    <property type="match status" value="1"/>
</dbReference>
<sequence length="1418" mass="146551">MKNIFKKTIVFFLVFNLAFSNLPYDFVFGLLSVLKPSLGEKSMAPLEKLAQNLGVSEVQAAAAGDGRLLYAKSTNDGIYQRIFTAPSTVSGETNVLSGFTDTVRYIRLKAAPTRDEMIAVVQAAISTTGSTILAMRWNGSAWSVDWCVRTGGGTIGGTACTNATYVSNANTVRRGFDIEYENTSGDALVLYSSGAATTNEMKYRTWNGSVWSSELNLDTARLTGIVSWVELVPKMTTSANEIQSLFSDANADLSGIAWDGAAFTAASEHSVVLEAALEDIGTGTHPTIQSFDGAYETATGDFIAAWGFSSTADVRYATRPTGSNTWTITTNTTFPEIATFVDMAEDADTASNYAGFVSSDPAALDNQCVVWSGTAWPATPANCDTGAGAGLAGWHTVRIAFLKNTVKRALVVYGDGATAGLDWYSSDPATNTWTVGTDFAITGATSAVTSPMELVADPLTAGIAMAVVQKGTGIHMLKASMNTSGVTSWSNPNGAAIATSNTTSLYQPFSFSFVRYVSAPSQTLTIGVTAGSKVTVLNSGDTSQYAQVLSCASAAACAAFTLSLNSGSDTVTSIKITETGTADATNNLANLALFYDTDGNYSNGVTGQYGSTVAAFTAEAATVSGSLVVNSGTTYYFYVRFDLAKTSTYPKGGQGIDFQIAANADVVSGGTVTKTGAPVTLTSAASTCATATQTCVKPNATGSTFGSGLSDGARSTESITISGFGFGVAPVGSRGNCAGAVDTGCVRLTVGGNATVDTGDVSAWSNTSISLTVNAALASYGGASAMEVVSGSQSDATKITYYIYPNITGMATCSAGGDRDSACGTNAAQEYLAGDTFGLIQLNGDHFNTTAGTVQFTGGFGTIAATVHGTAEGPCTVAGWGATGMGSSVCVEVNATISNTVYDGTVTLTRTGDSKTDVIDLHILPRIASNTPTATTVGSVVQIDGDHLCQTGTCPPTPPTTDYIAYFGSTQAISTDFVTTPNCSGASKWGHTQVCVKVPSGTPTGTQKTKLQGKLSPLYESQRKDFTVQSTIPNTPTVTEPPSRQYKSDNTTVIAIGSGTTESTVILKSDITASLSINMRLQIEVQPVGTSFTCTGTNAIGVGGCTAYASGSGVLEGTVVGGGGCDACTSLSQAKITFTSLSDSNKHWQARARNSTTSEHSAWVSFGANPETSVDFSVDTSAPVITNISSGTPGTNSATITWDTTGESSTSQVQYNKTGTFGDCPTDCTTLDSNLVFTHSVPLSNLDSGTTYYYRVRSKDSAGNEAVSSNNTFATTSVVKPAKTTSFYITSQTSQIPPDTLVTSRFTVLVPETSPTIKSAFVEVTGVVSGGTGVIDINVNSGASRSYDVSAANPTKFRFIIQIPNPDTEANLNLNDGAPCTNGLGGAPPCNKLEIATDTSISVNIASAKILLNYAYTP</sequence>
<dbReference type="PATRIC" id="fig|1618665.3.peg.764"/>
<dbReference type="STRING" id="1618665.UY55_C0008G0006"/>
<name>A0A0G1W6U6_9BACT</name>
<feature type="domain" description="Fibronectin type-III" evidence="1">
    <location>
        <begin position="1182"/>
        <end position="1279"/>
    </location>
</feature>
<proteinExistence type="predicted"/>